<evidence type="ECO:0000256" key="3">
    <source>
        <dbReference type="ARBA" id="ARBA00022598"/>
    </source>
</evidence>
<proteinExistence type="inferred from homology"/>
<dbReference type="InterPro" id="IPR036420">
    <property type="entry name" value="BRCT_dom_sf"/>
</dbReference>
<evidence type="ECO:0000256" key="5">
    <source>
        <dbReference type="ARBA" id="ARBA00022723"/>
    </source>
</evidence>
<dbReference type="PROSITE" id="PS50172">
    <property type="entry name" value="BRCT"/>
    <property type="match status" value="1"/>
</dbReference>
<dbReference type="CDD" id="cd00114">
    <property type="entry name" value="LIGANc"/>
    <property type="match status" value="1"/>
</dbReference>
<dbReference type="AlphaFoldDB" id="A0A6J7CJW3"/>
<comment type="catalytic activity">
    <reaction evidence="11">
        <text>NAD(+) + (deoxyribonucleotide)n-3'-hydroxyl + 5'-phospho-(deoxyribonucleotide)m = (deoxyribonucleotide)n+m + AMP + beta-nicotinamide D-nucleotide.</text>
        <dbReference type="EC" id="6.5.1.2"/>
    </reaction>
</comment>
<evidence type="ECO:0000256" key="8">
    <source>
        <dbReference type="ARBA" id="ARBA00022842"/>
    </source>
</evidence>
<evidence type="ECO:0000256" key="7">
    <source>
        <dbReference type="ARBA" id="ARBA00022833"/>
    </source>
</evidence>
<dbReference type="PANTHER" id="PTHR23389:SF9">
    <property type="entry name" value="DNA LIGASE"/>
    <property type="match status" value="1"/>
</dbReference>
<name>A0A6J7CJW3_9ZZZZ</name>
<keyword evidence="10" id="KW-0234">DNA repair</keyword>
<dbReference type="SUPFAM" id="SSF50249">
    <property type="entry name" value="Nucleic acid-binding proteins"/>
    <property type="match status" value="1"/>
</dbReference>
<dbReference type="InterPro" id="IPR004150">
    <property type="entry name" value="NAD_DNA_ligase_OB"/>
</dbReference>
<dbReference type="InterPro" id="IPR013840">
    <property type="entry name" value="DNAligase_N"/>
</dbReference>
<dbReference type="InterPro" id="IPR018239">
    <property type="entry name" value="DNA_ligase_AS"/>
</dbReference>
<dbReference type="InterPro" id="IPR001679">
    <property type="entry name" value="DNA_ligase"/>
</dbReference>
<keyword evidence="5" id="KW-0479">Metal-binding</keyword>
<dbReference type="EC" id="6.5.1.2" evidence="2"/>
<dbReference type="Gene3D" id="3.40.50.10190">
    <property type="entry name" value="BRCT domain"/>
    <property type="match status" value="1"/>
</dbReference>
<dbReference type="Gene3D" id="1.10.150.20">
    <property type="entry name" value="5' to 3' exonuclease, C-terminal subdomain"/>
    <property type="match status" value="2"/>
</dbReference>
<dbReference type="NCBIfam" id="NF005932">
    <property type="entry name" value="PRK07956.1"/>
    <property type="match status" value="1"/>
</dbReference>
<dbReference type="Pfam" id="PF03119">
    <property type="entry name" value="DNA_ligase_ZBD"/>
    <property type="match status" value="1"/>
</dbReference>
<dbReference type="Pfam" id="PF03120">
    <property type="entry name" value="OB_DNA_ligase"/>
    <property type="match status" value="1"/>
</dbReference>
<dbReference type="GO" id="GO:0046872">
    <property type="term" value="F:metal ion binding"/>
    <property type="evidence" value="ECO:0007669"/>
    <property type="project" value="UniProtKB-KW"/>
</dbReference>
<keyword evidence="4" id="KW-0235">DNA replication</keyword>
<dbReference type="InterPro" id="IPR013839">
    <property type="entry name" value="DNAligase_adenylation"/>
</dbReference>
<dbReference type="InterPro" id="IPR012340">
    <property type="entry name" value="NA-bd_OB-fold"/>
</dbReference>
<evidence type="ECO:0000256" key="10">
    <source>
        <dbReference type="ARBA" id="ARBA00023204"/>
    </source>
</evidence>
<dbReference type="InterPro" id="IPR010994">
    <property type="entry name" value="RuvA_2-like"/>
</dbReference>
<dbReference type="Gene3D" id="3.30.470.30">
    <property type="entry name" value="DNA ligase/mRNA capping enzyme"/>
    <property type="match status" value="1"/>
</dbReference>
<evidence type="ECO:0000256" key="9">
    <source>
        <dbReference type="ARBA" id="ARBA00023027"/>
    </source>
</evidence>
<dbReference type="FunFam" id="3.40.50.10190:FF:000054">
    <property type="entry name" value="DNA ligase"/>
    <property type="match status" value="1"/>
</dbReference>
<dbReference type="Gene3D" id="2.40.50.140">
    <property type="entry name" value="Nucleic acid-binding proteins"/>
    <property type="match status" value="1"/>
</dbReference>
<dbReference type="Gene3D" id="1.10.287.610">
    <property type="entry name" value="Helix hairpin bin"/>
    <property type="match status" value="1"/>
</dbReference>
<keyword evidence="3" id="KW-0436">Ligase</keyword>
<dbReference type="EMBL" id="CAFBLK010000004">
    <property type="protein sequence ID" value="CAB4855383.1"/>
    <property type="molecule type" value="Genomic_DNA"/>
</dbReference>
<dbReference type="PANTHER" id="PTHR23389">
    <property type="entry name" value="CHROMOSOME TRANSMISSION FIDELITY FACTOR 18"/>
    <property type="match status" value="1"/>
</dbReference>
<dbReference type="InterPro" id="IPR033136">
    <property type="entry name" value="DNA_ligase_CS"/>
</dbReference>
<dbReference type="InterPro" id="IPR041663">
    <property type="entry name" value="DisA/LigA_HHH"/>
</dbReference>
<dbReference type="Pfam" id="PF01653">
    <property type="entry name" value="DNA_ligase_aden"/>
    <property type="match status" value="1"/>
</dbReference>
<dbReference type="InterPro" id="IPR004149">
    <property type="entry name" value="Znf_DNAligase_C4"/>
</dbReference>
<accession>A0A6J7CJW3</accession>
<keyword evidence="7" id="KW-0862">Zinc</keyword>
<gene>
    <name evidence="13" type="ORF">UFOPK3317_00047</name>
</gene>
<dbReference type="SUPFAM" id="SSF56091">
    <property type="entry name" value="DNA ligase/mRNA capping enzyme, catalytic domain"/>
    <property type="match status" value="1"/>
</dbReference>
<dbReference type="GO" id="GO:0006260">
    <property type="term" value="P:DNA replication"/>
    <property type="evidence" value="ECO:0007669"/>
    <property type="project" value="UniProtKB-KW"/>
</dbReference>
<sequence>MDTHWCSDLNLSALVCTSARQRSLIGNLGGVNGPHRSQLEVAAERADELRASIRHHNERYYGNDDPEIADSAYDALVRELLEIEAQFPSLLTEDSPTSTPGAAAGASPFSPVRHIQPMLSLDNAFDDDGIAAWVARLEKLVDTPIAYVGEPKLDGLAISLLYENGRLVRCATRGDGETGEDVTQNVMTIADIPHLLIGEDIPTSMEVRGEAFMPLEVFEALRAERLARIDAGKKVSGPEFKNPRNTAAGSLRQLDSKVTASRRLSFYAYQIGAQEGGKEHKTHQDLLDWLRGAGLPINPRIEPLKDLADIQRFCASVEEHRHDLGYEIDGAVIKVNDLAQRLEMGFTSRAPRWALAVKFAPEERHTKLIDIKVSIGRTGRVTPFAQLEPVFVGGSTVAVATLHNEDDITRRDVRPGDTVIVRKAGDVIPEIVGAVLAERDPASLPWSFPKLCPTCEAPLVRLEGEANTYCVNSECEAQRLQRIAHFASRGALDLEGLGEERVQWIIDAGLLKDVADVFTLTVDSLAQVVGPPTEKRKGIRIGEKAATKTMVSIEAAKQAPIARILTGLGIQHVGPTVAEAVTRSMRDLDEIANASVDVLTEIDGVGPIIAESLVSYFSVDGNRDVLERLRAAGVTLRAPEEDQREVLPQTLEGVSVVVTGTIEGFSRESAEEAISSRGGKAVGSVSKKTSFVVVGENPGSKAAKAETLGVPILDGEGFVRLLEEGPGAFSADAE</sequence>
<keyword evidence="9" id="KW-0520">NAD</keyword>
<dbReference type="SMART" id="SM00532">
    <property type="entry name" value="LIGANc"/>
    <property type="match status" value="1"/>
</dbReference>
<evidence type="ECO:0000256" key="2">
    <source>
        <dbReference type="ARBA" id="ARBA00012722"/>
    </source>
</evidence>
<dbReference type="GO" id="GO:0006281">
    <property type="term" value="P:DNA repair"/>
    <property type="evidence" value="ECO:0007669"/>
    <property type="project" value="UniProtKB-KW"/>
</dbReference>
<dbReference type="InterPro" id="IPR001357">
    <property type="entry name" value="BRCT_dom"/>
</dbReference>
<evidence type="ECO:0000313" key="13">
    <source>
        <dbReference type="EMBL" id="CAB4855383.1"/>
    </source>
</evidence>
<feature type="domain" description="BRCT" evidence="12">
    <location>
        <begin position="646"/>
        <end position="725"/>
    </location>
</feature>
<evidence type="ECO:0000256" key="4">
    <source>
        <dbReference type="ARBA" id="ARBA00022705"/>
    </source>
</evidence>
<reference evidence="13" key="1">
    <citation type="submission" date="2020-05" db="EMBL/GenBank/DDBJ databases">
        <authorList>
            <person name="Chiriac C."/>
            <person name="Salcher M."/>
            <person name="Ghai R."/>
            <person name="Kavagutti S V."/>
        </authorList>
    </citation>
    <scope>NUCLEOTIDE SEQUENCE</scope>
</reference>
<evidence type="ECO:0000259" key="12">
    <source>
        <dbReference type="PROSITE" id="PS50172"/>
    </source>
</evidence>
<dbReference type="SUPFAM" id="SSF47781">
    <property type="entry name" value="RuvA domain 2-like"/>
    <property type="match status" value="1"/>
</dbReference>
<dbReference type="Pfam" id="PF12826">
    <property type="entry name" value="HHH_2"/>
    <property type="match status" value="1"/>
</dbReference>
<comment type="cofactor">
    <cofactor evidence="1">
        <name>Mg(2+)</name>
        <dbReference type="ChEBI" id="CHEBI:18420"/>
    </cofactor>
</comment>
<keyword evidence="8" id="KW-0460">Magnesium</keyword>
<dbReference type="GO" id="GO:0003911">
    <property type="term" value="F:DNA ligase (NAD+) activity"/>
    <property type="evidence" value="ECO:0007669"/>
    <property type="project" value="UniProtKB-EC"/>
</dbReference>
<dbReference type="SUPFAM" id="SSF52113">
    <property type="entry name" value="BRCT domain"/>
    <property type="match status" value="1"/>
</dbReference>
<dbReference type="Pfam" id="PF00533">
    <property type="entry name" value="BRCT"/>
    <property type="match status" value="1"/>
</dbReference>
<dbReference type="NCBIfam" id="TIGR00575">
    <property type="entry name" value="dnlj"/>
    <property type="match status" value="1"/>
</dbReference>
<evidence type="ECO:0000256" key="6">
    <source>
        <dbReference type="ARBA" id="ARBA00022763"/>
    </source>
</evidence>
<dbReference type="FunFam" id="2.40.50.140:FF:000012">
    <property type="entry name" value="DNA ligase"/>
    <property type="match status" value="1"/>
</dbReference>
<dbReference type="SMART" id="SM00292">
    <property type="entry name" value="BRCT"/>
    <property type="match status" value="1"/>
</dbReference>
<dbReference type="PROSITE" id="PS01056">
    <property type="entry name" value="DNA_LIGASE_N2"/>
    <property type="match status" value="1"/>
</dbReference>
<organism evidence="13">
    <name type="scientific">freshwater metagenome</name>
    <dbReference type="NCBI Taxonomy" id="449393"/>
    <lineage>
        <taxon>unclassified sequences</taxon>
        <taxon>metagenomes</taxon>
        <taxon>ecological metagenomes</taxon>
    </lineage>
</organism>
<evidence type="ECO:0000256" key="11">
    <source>
        <dbReference type="ARBA" id="ARBA00034005"/>
    </source>
</evidence>
<dbReference type="PROSITE" id="PS01055">
    <property type="entry name" value="DNA_LIGASE_N1"/>
    <property type="match status" value="1"/>
</dbReference>
<dbReference type="Gene3D" id="6.20.10.30">
    <property type="match status" value="1"/>
</dbReference>
<dbReference type="HAMAP" id="MF_01588">
    <property type="entry name" value="DNA_ligase_A"/>
    <property type="match status" value="1"/>
</dbReference>
<evidence type="ECO:0000256" key="1">
    <source>
        <dbReference type="ARBA" id="ARBA00001946"/>
    </source>
</evidence>
<dbReference type="GO" id="GO:0005829">
    <property type="term" value="C:cytosol"/>
    <property type="evidence" value="ECO:0007669"/>
    <property type="project" value="TreeGrafter"/>
</dbReference>
<protein>
    <recommendedName>
        <fullName evidence="2">DNA ligase (NAD(+))</fullName>
        <ecNumber evidence="2">6.5.1.2</ecNumber>
    </recommendedName>
</protein>
<dbReference type="PIRSF" id="PIRSF001604">
    <property type="entry name" value="LigA"/>
    <property type="match status" value="1"/>
</dbReference>
<keyword evidence="6" id="KW-0227">DNA damage</keyword>
<dbReference type="FunFam" id="3.30.470.30:FF:000001">
    <property type="entry name" value="DNA ligase"/>
    <property type="match status" value="1"/>
</dbReference>